<dbReference type="EMBL" id="VAHF01000007">
    <property type="protein sequence ID" value="TXG58717.1"/>
    <property type="molecule type" value="Genomic_DNA"/>
</dbReference>
<dbReference type="InterPro" id="IPR007274">
    <property type="entry name" value="Cop_transporter"/>
</dbReference>
<feature type="transmembrane region" description="Helical" evidence="6">
    <location>
        <begin position="103"/>
        <end position="129"/>
    </location>
</feature>
<feature type="transmembrane region" description="Helical" evidence="6">
    <location>
        <begin position="222"/>
        <end position="246"/>
    </location>
</feature>
<evidence type="ECO:0000256" key="5">
    <source>
        <dbReference type="ARBA" id="ARBA00023136"/>
    </source>
</evidence>
<proteinExistence type="inferred from homology"/>
<dbReference type="PANTHER" id="PTHR12483:SF94">
    <property type="entry name" value="COPPER TRANSPORTER 4"/>
    <property type="match status" value="1"/>
</dbReference>
<dbReference type="Proteomes" id="UP000323000">
    <property type="component" value="Chromosome 7"/>
</dbReference>
<protein>
    <recommendedName>
        <fullName evidence="6">Copper transport protein</fullName>
    </recommendedName>
</protein>
<keyword evidence="6" id="KW-0813">Transport</keyword>
<evidence type="ECO:0000313" key="8">
    <source>
        <dbReference type="Proteomes" id="UP000323000"/>
    </source>
</evidence>
<organism evidence="7 8">
    <name type="scientific">Acer yangbiense</name>
    <dbReference type="NCBI Taxonomy" id="1000413"/>
    <lineage>
        <taxon>Eukaryota</taxon>
        <taxon>Viridiplantae</taxon>
        <taxon>Streptophyta</taxon>
        <taxon>Embryophyta</taxon>
        <taxon>Tracheophyta</taxon>
        <taxon>Spermatophyta</taxon>
        <taxon>Magnoliopsida</taxon>
        <taxon>eudicotyledons</taxon>
        <taxon>Gunneridae</taxon>
        <taxon>Pentapetalae</taxon>
        <taxon>rosids</taxon>
        <taxon>malvids</taxon>
        <taxon>Sapindales</taxon>
        <taxon>Sapindaceae</taxon>
        <taxon>Hippocastanoideae</taxon>
        <taxon>Acereae</taxon>
        <taxon>Acer</taxon>
    </lineage>
</organism>
<dbReference type="OrthoDB" id="73901at2759"/>
<sequence length="278" mass="30855">MLMTMAEVITTEAWNVTGAPHVHRRSLTHMTFFWGHKAEVLFRGWPCSNPAMYALAIMFVFVLAVVVEWLSHFDAVKPGANSVAAGFFKTAVHGVRYGMSYMVMLAVMSFNGGIFLAAVFGHAFGYLLFGSRVFKKTSESENASGRTTANWVQANLPAIPYRVIMLDFFRGCWPPDRHSLLHYLILLTVFLFALFTGLVTGAPTPTEADNSLINEAIEKASLLCFIFLLSFFAIAFPVVFSLAAIAGYALGFFFGSTIGTHRFVVVRWIIIVLVRLNN</sequence>
<feature type="transmembrane region" description="Helical" evidence="6">
    <location>
        <begin position="51"/>
        <end position="70"/>
    </location>
</feature>
<dbReference type="Pfam" id="PF04145">
    <property type="entry name" value="Ctr"/>
    <property type="match status" value="2"/>
</dbReference>
<keyword evidence="6" id="KW-0406">Ion transport</keyword>
<dbReference type="GO" id="GO:0005375">
    <property type="term" value="F:copper ion transmembrane transporter activity"/>
    <property type="evidence" value="ECO:0007669"/>
    <property type="project" value="UniProtKB-UniRule"/>
</dbReference>
<comment type="subcellular location">
    <subcellularLocation>
        <location evidence="6">Membrane</location>
        <topology evidence="6">Multi-pass membrane protein</topology>
    </subcellularLocation>
</comment>
<reference evidence="8" key="1">
    <citation type="journal article" date="2019" name="Gigascience">
        <title>De novo genome assembly of the endangered Acer yangbiense, a plant species with extremely small populations endemic to Yunnan Province, China.</title>
        <authorList>
            <person name="Yang J."/>
            <person name="Wariss H.M."/>
            <person name="Tao L."/>
            <person name="Zhang R."/>
            <person name="Yun Q."/>
            <person name="Hollingsworth P."/>
            <person name="Dao Z."/>
            <person name="Luo G."/>
            <person name="Guo H."/>
            <person name="Ma Y."/>
            <person name="Sun W."/>
        </authorList>
    </citation>
    <scope>NUCLEOTIDE SEQUENCE [LARGE SCALE GENOMIC DNA]</scope>
    <source>
        <strain evidence="8">cv. Malutang</strain>
    </source>
</reference>
<keyword evidence="6" id="KW-0186">Copper</keyword>
<dbReference type="PANTHER" id="PTHR12483">
    <property type="entry name" value="SOLUTE CARRIER FAMILY 31 COPPER TRANSPORTERS"/>
    <property type="match status" value="1"/>
</dbReference>
<gene>
    <name evidence="7" type="ORF">EZV62_016546</name>
</gene>
<evidence type="ECO:0000256" key="4">
    <source>
        <dbReference type="ARBA" id="ARBA00022989"/>
    </source>
</evidence>
<comment type="caution">
    <text evidence="6">Lacks conserved residue(s) required for the propagation of feature annotation.</text>
</comment>
<comment type="caution">
    <text evidence="7">The sequence shown here is derived from an EMBL/GenBank/DDBJ whole genome shotgun (WGS) entry which is preliminary data.</text>
</comment>
<evidence type="ECO:0000256" key="2">
    <source>
        <dbReference type="ARBA" id="ARBA00022692"/>
    </source>
</evidence>
<keyword evidence="3 6" id="KW-0187">Copper transport</keyword>
<accession>A0A5C7HNQ5</accession>
<dbReference type="GO" id="GO:0005886">
    <property type="term" value="C:plasma membrane"/>
    <property type="evidence" value="ECO:0007669"/>
    <property type="project" value="TreeGrafter"/>
</dbReference>
<evidence type="ECO:0000256" key="1">
    <source>
        <dbReference type="ARBA" id="ARBA00006921"/>
    </source>
</evidence>
<dbReference type="AlphaFoldDB" id="A0A5C7HNQ5"/>
<evidence type="ECO:0000313" key="7">
    <source>
        <dbReference type="EMBL" id="TXG58717.1"/>
    </source>
</evidence>
<keyword evidence="4 6" id="KW-1133">Transmembrane helix</keyword>
<feature type="transmembrane region" description="Helical" evidence="6">
    <location>
        <begin position="180"/>
        <end position="201"/>
    </location>
</feature>
<comment type="similarity">
    <text evidence="1 6">Belongs to the copper transporter (Ctr) (TC 1.A.56) family. SLC31A subfamily.</text>
</comment>
<evidence type="ECO:0000256" key="6">
    <source>
        <dbReference type="RuleBase" id="RU367022"/>
    </source>
</evidence>
<keyword evidence="8" id="KW-1185">Reference proteome</keyword>
<evidence type="ECO:0000256" key="3">
    <source>
        <dbReference type="ARBA" id="ARBA00022796"/>
    </source>
</evidence>
<keyword evidence="2 6" id="KW-0812">Transmembrane</keyword>
<feature type="transmembrane region" description="Helical" evidence="6">
    <location>
        <begin position="252"/>
        <end position="274"/>
    </location>
</feature>
<keyword evidence="5 6" id="KW-0472">Membrane</keyword>
<name>A0A5C7HNQ5_9ROSI</name>